<protein>
    <submittedName>
        <fullName evidence="1">Uncharacterized protein</fullName>
    </submittedName>
</protein>
<dbReference type="Proteomes" id="UP000663852">
    <property type="component" value="Unassembled WGS sequence"/>
</dbReference>
<dbReference type="AlphaFoldDB" id="A0A815Q496"/>
<comment type="caution">
    <text evidence="1">The sequence shown here is derived from an EMBL/GenBank/DDBJ whole genome shotgun (WGS) entry which is preliminary data.</text>
</comment>
<reference evidence="1" key="1">
    <citation type="submission" date="2021-02" db="EMBL/GenBank/DDBJ databases">
        <authorList>
            <person name="Nowell W R."/>
        </authorList>
    </citation>
    <scope>NUCLEOTIDE SEQUENCE</scope>
</reference>
<proteinExistence type="predicted"/>
<gene>
    <name evidence="1" type="ORF">EDS130_LOCUS39893</name>
</gene>
<organism evidence="1 2">
    <name type="scientific">Adineta ricciae</name>
    <name type="common">Rotifer</name>
    <dbReference type="NCBI Taxonomy" id="249248"/>
    <lineage>
        <taxon>Eukaryota</taxon>
        <taxon>Metazoa</taxon>
        <taxon>Spiralia</taxon>
        <taxon>Gnathifera</taxon>
        <taxon>Rotifera</taxon>
        <taxon>Eurotatoria</taxon>
        <taxon>Bdelloidea</taxon>
        <taxon>Adinetida</taxon>
        <taxon>Adinetidae</taxon>
        <taxon>Adineta</taxon>
    </lineage>
</organism>
<evidence type="ECO:0000313" key="2">
    <source>
        <dbReference type="Proteomes" id="UP000663852"/>
    </source>
</evidence>
<name>A0A815Q496_ADIRI</name>
<accession>A0A815Q496</accession>
<dbReference type="EMBL" id="CAJNOJ010000461">
    <property type="protein sequence ID" value="CAF1456875.1"/>
    <property type="molecule type" value="Genomic_DNA"/>
</dbReference>
<sequence>MAKILFRSVLTENSFILDKMRKVRKCGRLIHLKNGSEKDIKVSEDGGSRSCSLINYSMKPCVMAHYHLRIFFIFTLGDYIRRLGLNGHHTIIYPCTSETILFYDLLYDLNWLMKSMDVKFSSFRTLILTAINKMKQQELIVNSNGDISVYDIKQILRRMKDEIVKTTIELKRNQSISEVDKLVLGQCDKVL</sequence>
<evidence type="ECO:0000313" key="1">
    <source>
        <dbReference type="EMBL" id="CAF1456875.1"/>
    </source>
</evidence>